<dbReference type="Proteomes" id="UP001156691">
    <property type="component" value="Unassembled WGS sequence"/>
</dbReference>
<dbReference type="CDD" id="cd06587">
    <property type="entry name" value="VOC"/>
    <property type="match status" value="1"/>
</dbReference>
<dbReference type="Gene3D" id="3.10.180.10">
    <property type="entry name" value="2,3-Dihydroxybiphenyl 1,2-Dioxygenase, domain 1"/>
    <property type="match status" value="1"/>
</dbReference>
<comment type="caution">
    <text evidence="2">The sequence shown here is derived from an EMBL/GenBank/DDBJ whole genome shotgun (WGS) entry which is preliminary data.</text>
</comment>
<dbReference type="EMBL" id="BSNS01000024">
    <property type="protein sequence ID" value="GLQ57758.1"/>
    <property type="molecule type" value="Genomic_DNA"/>
</dbReference>
<evidence type="ECO:0000259" key="1">
    <source>
        <dbReference type="PROSITE" id="PS51819"/>
    </source>
</evidence>
<sequence>MFQRLDCVCLHTNDLEKSLAFYTEMGLREAWRLERTTDEGIPWTLVGLDFPDNTSSQLTLSTHPERKVIDVEIRVEDVPTAYRALRANSQIEWLAEPFPIEEGHVAVMTAPDGNVLVLIGG</sequence>
<evidence type="ECO:0000313" key="3">
    <source>
        <dbReference type="Proteomes" id="UP001156691"/>
    </source>
</evidence>
<organism evidence="2 3">
    <name type="scientific">Devosia nitrariae</name>
    <dbReference type="NCBI Taxonomy" id="2071872"/>
    <lineage>
        <taxon>Bacteria</taxon>
        <taxon>Pseudomonadati</taxon>
        <taxon>Pseudomonadota</taxon>
        <taxon>Alphaproteobacteria</taxon>
        <taxon>Hyphomicrobiales</taxon>
        <taxon>Devosiaceae</taxon>
        <taxon>Devosia</taxon>
    </lineage>
</organism>
<keyword evidence="3" id="KW-1185">Reference proteome</keyword>
<accession>A0ABQ5WDF9</accession>
<dbReference type="InterPro" id="IPR029068">
    <property type="entry name" value="Glyas_Bleomycin-R_OHBP_Dase"/>
</dbReference>
<reference evidence="3" key="1">
    <citation type="journal article" date="2019" name="Int. J. Syst. Evol. Microbiol.">
        <title>The Global Catalogue of Microorganisms (GCM) 10K type strain sequencing project: providing services to taxonomists for standard genome sequencing and annotation.</title>
        <authorList>
            <consortium name="The Broad Institute Genomics Platform"/>
            <consortium name="The Broad Institute Genome Sequencing Center for Infectious Disease"/>
            <person name="Wu L."/>
            <person name="Ma J."/>
        </authorList>
    </citation>
    <scope>NUCLEOTIDE SEQUENCE [LARGE SCALE GENOMIC DNA]</scope>
    <source>
        <strain evidence="3">NBRC 112416</strain>
    </source>
</reference>
<name>A0ABQ5WDF9_9HYPH</name>
<dbReference type="Pfam" id="PF00903">
    <property type="entry name" value="Glyoxalase"/>
    <property type="match status" value="1"/>
</dbReference>
<dbReference type="PROSITE" id="PS51819">
    <property type="entry name" value="VOC"/>
    <property type="match status" value="1"/>
</dbReference>
<gene>
    <name evidence="2" type="ORF">GCM10010862_50170</name>
</gene>
<proteinExistence type="predicted"/>
<dbReference type="InterPro" id="IPR037523">
    <property type="entry name" value="VOC_core"/>
</dbReference>
<feature type="domain" description="VOC" evidence="1">
    <location>
        <begin position="4"/>
        <end position="121"/>
    </location>
</feature>
<dbReference type="SUPFAM" id="SSF54593">
    <property type="entry name" value="Glyoxalase/Bleomycin resistance protein/Dihydroxybiphenyl dioxygenase"/>
    <property type="match status" value="1"/>
</dbReference>
<evidence type="ECO:0000313" key="2">
    <source>
        <dbReference type="EMBL" id="GLQ57758.1"/>
    </source>
</evidence>
<protein>
    <submittedName>
        <fullName evidence="2">Glyoxalase</fullName>
    </submittedName>
</protein>
<dbReference type="RefSeq" id="WP_284343131.1">
    <property type="nucleotide sequence ID" value="NZ_BSNS01000024.1"/>
</dbReference>
<dbReference type="InterPro" id="IPR004360">
    <property type="entry name" value="Glyas_Fos-R_dOase_dom"/>
</dbReference>